<evidence type="ECO:0000313" key="2">
    <source>
        <dbReference type="Proteomes" id="UP001603857"/>
    </source>
</evidence>
<keyword evidence="2" id="KW-1185">Reference proteome</keyword>
<reference evidence="1 2" key="1">
    <citation type="submission" date="2024-08" db="EMBL/GenBank/DDBJ databases">
        <title>Insights into the chromosomal genome structure of Flemingia macrophylla.</title>
        <authorList>
            <person name="Ding Y."/>
            <person name="Zhao Y."/>
            <person name="Bi W."/>
            <person name="Wu M."/>
            <person name="Zhao G."/>
            <person name="Gong Y."/>
            <person name="Li W."/>
            <person name="Zhang P."/>
        </authorList>
    </citation>
    <scope>NUCLEOTIDE SEQUENCE [LARGE SCALE GENOMIC DNA]</scope>
    <source>
        <strain evidence="1">DYQJB</strain>
        <tissue evidence="1">Leaf</tissue>
    </source>
</reference>
<dbReference type="AlphaFoldDB" id="A0ABD1NGU7"/>
<accession>A0ABD1NGU7</accession>
<gene>
    <name evidence="1" type="ORF">Fmac_001355</name>
</gene>
<dbReference type="EMBL" id="JBGMDY010000001">
    <property type="protein sequence ID" value="KAL2347355.1"/>
    <property type="molecule type" value="Genomic_DNA"/>
</dbReference>
<dbReference type="Proteomes" id="UP001603857">
    <property type="component" value="Unassembled WGS sequence"/>
</dbReference>
<sequence>MEPQLLNCHHPSLVFVLEPSFHVESCESSFSADVISTEVNTSNGKLASKPATFIYEIFVYKLTPSRLQGILFKISELFGQSCNFRVATTWTCLILRDDVFASGLFYYLLGMEKNLGSSFPSDSVFPVRSLG</sequence>
<name>A0ABD1NGU7_9FABA</name>
<proteinExistence type="predicted"/>
<comment type="caution">
    <text evidence="1">The sequence shown here is derived from an EMBL/GenBank/DDBJ whole genome shotgun (WGS) entry which is preliminary data.</text>
</comment>
<organism evidence="1 2">
    <name type="scientific">Flemingia macrophylla</name>
    <dbReference type="NCBI Taxonomy" id="520843"/>
    <lineage>
        <taxon>Eukaryota</taxon>
        <taxon>Viridiplantae</taxon>
        <taxon>Streptophyta</taxon>
        <taxon>Embryophyta</taxon>
        <taxon>Tracheophyta</taxon>
        <taxon>Spermatophyta</taxon>
        <taxon>Magnoliopsida</taxon>
        <taxon>eudicotyledons</taxon>
        <taxon>Gunneridae</taxon>
        <taxon>Pentapetalae</taxon>
        <taxon>rosids</taxon>
        <taxon>fabids</taxon>
        <taxon>Fabales</taxon>
        <taxon>Fabaceae</taxon>
        <taxon>Papilionoideae</taxon>
        <taxon>50 kb inversion clade</taxon>
        <taxon>NPAAA clade</taxon>
        <taxon>indigoferoid/millettioid clade</taxon>
        <taxon>Phaseoleae</taxon>
        <taxon>Flemingia</taxon>
    </lineage>
</organism>
<evidence type="ECO:0000313" key="1">
    <source>
        <dbReference type="EMBL" id="KAL2347355.1"/>
    </source>
</evidence>
<protein>
    <submittedName>
        <fullName evidence="1">Uncharacterized protein</fullName>
    </submittedName>
</protein>